<dbReference type="GO" id="GO:0005524">
    <property type="term" value="F:ATP binding"/>
    <property type="evidence" value="ECO:0007669"/>
    <property type="project" value="UniProtKB-KW"/>
</dbReference>
<evidence type="ECO:0000256" key="8">
    <source>
        <dbReference type="RuleBase" id="RU364083"/>
    </source>
</evidence>
<keyword evidence="7 8" id="KW-0472">Membrane</keyword>
<dbReference type="SUPFAM" id="SSF50331">
    <property type="entry name" value="MOP-like"/>
    <property type="match status" value="1"/>
</dbReference>
<keyword evidence="4 8" id="KW-0547">Nucleotide-binding</keyword>
<evidence type="ECO:0000256" key="4">
    <source>
        <dbReference type="ARBA" id="ARBA00022741"/>
    </source>
</evidence>
<dbReference type="Gene3D" id="3.40.50.300">
    <property type="entry name" value="P-loop containing nucleotide triphosphate hydrolases"/>
    <property type="match status" value="1"/>
</dbReference>
<dbReference type="PROSITE" id="PS50893">
    <property type="entry name" value="ABC_TRANSPORTER_2"/>
    <property type="match status" value="1"/>
</dbReference>
<evidence type="ECO:0000259" key="10">
    <source>
        <dbReference type="PROSITE" id="PS50893"/>
    </source>
</evidence>
<keyword evidence="2 8" id="KW-0813">Transport</keyword>
<dbReference type="Proteomes" id="UP001055460">
    <property type="component" value="Plasmid pB"/>
</dbReference>
<feature type="compositionally biased region" description="Polar residues" evidence="9">
    <location>
        <begin position="49"/>
        <end position="59"/>
    </location>
</feature>
<reference evidence="11" key="1">
    <citation type="submission" date="2022-06" db="EMBL/GenBank/DDBJ databases">
        <title>Physiological and biochemical characterization and genomic elucidation of a strain of the genus Ensifer adhaerens M8 that combines arsenic oxidation and chromium reduction.</title>
        <authorList>
            <person name="Li X."/>
            <person name="Yu c."/>
        </authorList>
    </citation>
    <scope>NUCLEOTIDE SEQUENCE</scope>
    <source>
        <strain evidence="11">M8</strain>
        <plasmid evidence="11">pB</plasmid>
    </source>
</reference>
<evidence type="ECO:0000256" key="7">
    <source>
        <dbReference type="ARBA" id="ARBA00023136"/>
    </source>
</evidence>
<dbReference type="Pfam" id="PF00005">
    <property type="entry name" value="ABC_tran"/>
    <property type="match status" value="1"/>
</dbReference>
<dbReference type="GO" id="GO:0015417">
    <property type="term" value="F:ABC-type polyamine transporter activity"/>
    <property type="evidence" value="ECO:0007669"/>
    <property type="project" value="UniProtKB-EC"/>
</dbReference>
<comment type="function">
    <text evidence="8">Part of the ABC transporter complex PotABCD involved in spermidine/putrescine import. Responsible for energy coupling to the transport system.</text>
</comment>
<evidence type="ECO:0000256" key="5">
    <source>
        <dbReference type="ARBA" id="ARBA00022840"/>
    </source>
</evidence>
<evidence type="ECO:0000256" key="2">
    <source>
        <dbReference type="ARBA" id="ARBA00022448"/>
    </source>
</evidence>
<evidence type="ECO:0000256" key="3">
    <source>
        <dbReference type="ARBA" id="ARBA00022475"/>
    </source>
</evidence>
<dbReference type="InterPro" id="IPR003593">
    <property type="entry name" value="AAA+_ATPase"/>
</dbReference>
<comment type="subcellular location">
    <subcellularLocation>
        <location evidence="1">Cell inner membrane</location>
        <topology evidence="1">Peripheral membrane protein</topology>
    </subcellularLocation>
</comment>
<keyword evidence="5 8" id="KW-0067">ATP-binding</keyword>
<dbReference type="GO" id="GO:0016887">
    <property type="term" value="F:ATP hydrolysis activity"/>
    <property type="evidence" value="ECO:0007669"/>
    <property type="project" value="InterPro"/>
</dbReference>
<dbReference type="InterPro" id="IPR017871">
    <property type="entry name" value="ABC_transporter-like_CS"/>
</dbReference>
<geneLocation type="plasmid" evidence="11 12">
    <name>pB</name>
</geneLocation>
<sequence length="437" mass="47812">MAAPDYSGWAIVAERLCERTRVAEASTAPTNDASARRRAPAMAAIPTLRHTTTSNPDGDDMQIQQLRQNAQAAVVPAATTGDPAFLKLKGVTKRYGVDYMAVDDLDIDLPKGKLLGLLGPSGCGKTTTLRMIAGLLDITKGNILIDGDDISHRPPHRRDIGLVFQNYALFPHMTVAENIAFGLDMRGVSRSEARGRVEEALEMVRLPGYGSRKPKEMSGGQQQRVALARALVIRPRILLLDEPLSNLDAKLRDDMRIEIREIQQRLQITTVFVTHDQVEALTMCDLVGVMNRGKLAQLGSPEDIYERPANLFVAEFVGRTNVMDCEIEAADRVSICGATFLCDTKGLVQGKAKAAIRPHRVNLTPSRDRSLVSIATNSTHGKVVRVTYVGDVVQYDIDIGGSILTTEVHTRSAGHSFQTGEKLLCEWMPQDMQVFGG</sequence>
<dbReference type="FunFam" id="3.40.50.300:FF:000042">
    <property type="entry name" value="Maltose/maltodextrin ABC transporter, ATP-binding protein"/>
    <property type="match status" value="1"/>
</dbReference>
<dbReference type="EMBL" id="CP098809">
    <property type="protein sequence ID" value="USJ27998.1"/>
    <property type="molecule type" value="Genomic_DNA"/>
</dbReference>
<evidence type="ECO:0000256" key="9">
    <source>
        <dbReference type="SAM" id="MobiDB-lite"/>
    </source>
</evidence>
<organism evidence="11 12">
    <name type="scientific">Ensifer adhaerens</name>
    <name type="common">Sinorhizobium morelense</name>
    <dbReference type="NCBI Taxonomy" id="106592"/>
    <lineage>
        <taxon>Bacteria</taxon>
        <taxon>Pseudomonadati</taxon>
        <taxon>Pseudomonadota</taxon>
        <taxon>Alphaproteobacteria</taxon>
        <taxon>Hyphomicrobiales</taxon>
        <taxon>Rhizobiaceae</taxon>
        <taxon>Sinorhizobium/Ensifer group</taxon>
        <taxon>Ensifer</taxon>
    </lineage>
</organism>
<dbReference type="InterPro" id="IPR005893">
    <property type="entry name" value="PotA-like"/>
</dbReference>
<evidence type="ECO:0000256" key="1">
    <source>
        <dbReference type="ARBA" id="ARBA00004417"/>
    </source>
</evidence>
<comment type="catalytic activity">
    <reaction evidence="8">
        <text>ATP + H2O + polyamine-[polyamine-binding protein]Side 1 = ADP + phosphate + polyamineSide 2 + [polyamine-binding protein]Side 1.</text>
        <dbReference type="EC" id="7.6.2.11"/>
    </reaction>
</comment>
<comment type="similarity">
    <text evidence="8">Belongs to the ABC transporter superfamily. Spermidine/putrescine importer (TC 3.A.1.11.1) family.</text>
</comment>
<dbReference type="Pfam" id="PF08402">
    <property type="entry name" value="TOBE_2"/>
    <property type="match status" value="1"/>
</dbReference>
<evidence type="ECO:0000313" key="11">
    <source>
        <dbReference type="EMBL" id="USJ27998.1"/>
    </source>
</evidence>
<protein>
    <recommendedName>
        <fullName evidence="8">Spermidine/putrescine import ATP-binding protein PotA</fullName>
        <ecNumber evidence="8">7.6.2.11</ecNumber>
    </recommendedName>
</protein>
<dbReference type="InterPro" id="IPR027417">
    <property type="entry name" value="P-loop_NTPase"/>
</dbReference>
<evidence type="ECO:0000313" key="12">
    <source>
        <dbReference type="Proteomes" id="UP001055460"/>
    </source>
</evidence>
<dbReference type="PANTHER" id="PTHR42781:SF4">
    <property type="entry name" value="SPERMIDINE_PUTRESCINE IMPORT ATP-BINDING PROTEIN POTA"/>
    <property type="match status" value="1"/>
</dbReference>
<comment type="subunit">
    <text evidence="8">The complex is composed of two ATP-binding proteins (PotA), two transmembrane proteins (PotB and PotC) and a solute-binding protein (PotD).</text>
</comment>
<dbReference type="InterPro" id="IPR008995">
    <property type="entry name" value="Mo/tungstate-bd_C_term_dom"/>
</dbReference>
<proteinExistence type="inferred from homology"/>
<keyword evidence="6 8" id="KW-1278">Translocase</keyword>
<feature type="domain" description="ABC transporter" evidence="10">
    <location>
        <begin position="86"/>
        <end position="317"/>
    </location>
</feature>
<dbReference type="PANTHER" id="PTHR42781">
    <property type="entry name" value="SPERMIDINE/PUTRESCINE IMPORT ATP-BINDING PROTEIN POTA"/>
    <property type="match status" value="1"/>
</dbReference>
<dbReference type="GO" id="GO:0043190">
    <property type="term" value="C:ATP-binding cassette (ABC) transporter complex"/>
    <property type="evidence" value="ECO:0007669"/>
    <property type="project" value="InterPro"/>
</dbReference>
<evidence type="ECO:0000256" key="6">
    <source>
        <dbReference type="ARBA" id="ARBA00022967"/>
    </source>
</evidence>
<gene>
    <name evidence="8" type="primary">potA</name>
    <name evidence="11" type="ORF">NE863_29480</name>
</gene>
<dbReference type="EC" id="7.6.2.11" evidence="8"/>
<dbReference type="SMART" id="SM00382">
    <property type="entry name" value="AAA"/>
    <property type="match status" value="1"/>
</dbReference>
<dbReference type="InterPro" id="IPR050093">
    <property type="entry name" value="ABC_SmlMolc_Importer"/>
</dbReference>
<keyword evidence="3 8" id="KW-1003">Cell membrane</keyword>
<dbReference type="Gene3D" id="2.40.50.100">
    <property type="match status" value="1"/>
</dbReference>
<dbReference type="AlphaFoldDB" id="A0A9Q9DDR8"/>
<dbReference type="InterPro" id="IPR013611">
    <property type="entry name" value="Transp-assoc_OB_typ2"/>
</dbReference>
<keyword evidence="11" id="KW-0614">Plasmid</keyword>
<name>A0A9Q9DDR8_ENSAD</name>
<dbReference type="InterPro" id="IPR003439">
    <property type="entry name" value="ABC_transporter-like_ATP-bd"/>
</dbReference>
<feature type="region of interest" description="Disordered" evidence="9">
    <location>
        <begin position="23"/>
        <end position="59"/>
    </location>
</feature>
<dbReference type="SUPFAM" id="SSF52540">
    <property type="entry name" value="P-loop containing nucleoside triphosphate hydrolases"/>
    <property type="match status" value="1"/>
</dbReference>
<dbReference type="NCBIfam" id="TIGR01187">
    <property type="entry name" value="potA"/>
    <property type="match status" value="1"/>
</dbReference>
<accession>A0A9Q9DDR8</accession>
<dbReference type="PROSITE" id="PS00211">
    <property type="entry name" value="ABC_TRANSPORTER_1"/>
    <property type="match status" value="1"/>
</dbReference>